<accession>A0A2M4B436</accession>
<dbReference type="EMBL" id="GGFK01014257">
    <property type="protein sequence ID" value="MBW47578.1"/>
    <property type="molecule type" value="Transcribed_RNA"/>
</dbReference>
<dbReference type="AlphaFoldDB" id="A0A2M4B436"/>
<organism evidence="1">
    <name type="scientific">Anopheles triannulatus</name>
    <dbReference type="NCBI Taxonomy" id="58253"/>
    <lineage>
        <taxon>Eukaryota</taxon>
        <taxon>Metazoa</taxon>
        <taxon>Ecdysozoa</taxon>
        <taxon>Arthropoda</taxon>
        <taxon>Hexapoda</taxon>
        <taxon>Insecta</taxon>
        <taxon>Pterygota</taxon>
        <taxon>Neoptera</taxon>
        <taxon>Endopterygota</taxon>
        <taxon>Diptera</taxon>
        <taxon>Nematocera</taxon>
        <taxon>Culicoidea</taxon>
        <taxon>Culicidae</taxon>
        <taxon>Anophelinae</taxon>
        <taxon>Anopheles</taxon>
    </lineage>
</organism>
<protein>
    <submittedName>
        <fullName evidence="1">Putative secreted protein</fullName>
    </submittedName>
</protein>
<reference evidence="1" key="1">
    <citation type="submission" date="2018-01" db="EMBL/GenBank/DDBJ databases">
        <title>An insight into the sialome of Amazonian anophelines.</title>
        <authorList>
            <person name="Ribeiro J.M."/>
            <person name="Scarpassa V."/>
            <person name="Calvo E."/>
        </authorList>
    </citation>
    <scope>NUCLEOTIDE SEQUENCE</scope>
    <source>
        <tissue evidence="1">Salivary glands</tissue>
    </source>
</reference>
<sequence>MTGLLTIVAVPAGAGEDPAGEEATDEAADDSTIPLTIGFFSSSAKSVIRPANHSMLSCRMASSFSTPTSDRISCCEMPPSPRLLVSISASRTFRC</sequence>
<name>A0A2M4B436_9DIPT</name>
<evidence type="ECO:0000313" key="1">
    <source>
        <dbReference type="EMBL" id="MBW47578.1"/>
    </source>
</evidence>
<proteinExistence type="predicted"/>